<organism evidence="1 2">
    <name type="scientific">marine gamma proteobacterium HTCC2143</name>
    <dbReference type="NCBI Taxonomy" id="247633"/>
    <lineage>
        <taxon>Bacteria</taxon>
        <taxon>Pseudomonadati</taxon>
        <taxon>Pseudomonadota</taxon>
        <taxon>Gammaproteobacteria</taxon>
        <taxon>Cellvibrionales</taxon>
        <taxon>Spongiibacteraceae</taxon>
        <taxon>BD1-7 clade</taxon>
    </lineage>
</organism>
<dbReference type="AlphaFoldDB" id="A0YH55"/>
<reference evidence="1 2" key="1">
    <citation type="journal article" date="2010" name="J. Bacteriol.">
        <title>Genome sequence of the oligotrophic marine Gammaproteobacterium HTCC2143, isolated from the Oregon Coast.</title>
        <authorList>
            <person name="Oh H.M."/>
            <person name="Kang I."/>
            <person name="Ferriera S."/>
            <person name="Giovannoni S.J."/>
            <person name="Cho J.C."/>
        </authorList>
    </citation>
    <scope>NUCLEOTIDE SEQUENCE [LARGE SCALE GENOMIC DNA]</scope>
    <source>
        <strain evidence="1 2">HTCC2143</strain>
    </source>
</reference>
<sequence>MNDMFKQLLANELFLQSMIIVGLNDSIYPRKGSES</sequence>
<comment type="caution">
    <text evidence="1">The sequence shown here is derived from an EMBL/GenBank/DDBJ whole genome shotgun (WGS) entry which is preliminary data.</text>
</comment>
<dbReference type="EMBL" id="AAVT01000014">
    <property type="protein sequence ID" value="EAW29823.1"/>
    <property type="molecule type" value="Genomic_DNA"/>
</dbReference>
<keyword evidence="2" id="KW-1185">Reference proteome</keyword>
<protein>
    <submittedName>
        <fullName evidence="1">Uncharacterized protein</fullName>
    </submittedName>
</protein>
<evidence type="ECO:0000313" key="1">
    <source>
        <dbReference type="EMBL" id="EAW29823.1"/>
    </source>
</evidence>
<name>A0YH55_9GAMM</name>
<accession>A0YH55</accession>
<dbReference type="STRING" id="247633.GP2143_12044"/>
<proteinExistence type="predicted"/>
<evidence type="ECO:0000313" key="2">
    <source>
        <dbReference type="Proteomes" id="UP000004931"/>
    </source>
</evidence>
<gene>
    <name evidence="1" type="ORF">GP2143_12044</name>
</gene>
<dbReference type="Proteomes" id="UP000004931">
    <property type="component" value="Unassembled WGS sequence"/>
</dbReference>